<protein>
    <recommendedName>
        <fullName evidence="3">Transposase</fullName>
    </recommendedName>
</protein>
<organism evidence="1 2">
    <name type="scientific">Roseospira marina</name>
    <dbReference type="NCBI Taxonomy" id="140057"/>
    <lineage>
        <taxon>Bacteria</taxon>
        <taxon>Pseudomonadati</taxon>
        <taxon>Pseudomonadota</taxon>
        <taxon>Alphaproteobacteria</taxon>
        <taxon>Rhodospirillales</taxon>
        <taxon>Rhodospirillaceae</taxon>
        <taxon>Roseospira</taxon>
    </lineage>
</organism>
<evidence type="ECO:0000313" key="1">
    <source>
        <dbReference type="EMBL" id="KAA5604265.1"/>
    </source>
</evidence>
<dbReference type="RefSeq" id="WP_150063642.1">
    <property type="nucleotide sequence ID" value="NZ_JACHII010000016.1"/>
</dbReference>
<accession>A0A5M6I8Y0</accession>
<sequence>MMGQPAFWALQNRFQPISKQGDALEKPARTVQCELLRPTPQRALGRGNPAKSRRRAVDPLLTIRMRVWQAMHGLSLEETEDLVGDLVARLEQAVTETGVLPMSGQIVDATLVAAPRTHNDEEKEARITVGETTAATWPDTPAKARKSTDFADVVQFPAPIKIKERMP</sequence>
<name>A0A5M6I8Y0_9PROT</name>
<keyword evidence="2" id="KW-1185">Reference proteome</keyword>
<dbReference type="Proteomes" id="UP000324065">
    <property type="component" value="Unassembled WGS sequence"/>
</dbReference>
<gene>
    <name evidence="1" type="ORF">F1188_16995</name>
</gene>
<proteinExistence type="predicted"/>
<dbReference type="OrthoDB" id="9774608at2"/>
<evidence type="ECO:0000313" key="2">
    <source>
        <dbReference type="Proteomes" id="UP000324065"/>
    </source>
</evidence>
<dbReference type="AlphaFoldDB" id="A0A5M6I8Y0"/>
<reference evidence="1 2" key="1">
    <citation type="submission" date="2019-09" db="EMBL/GenBank/DDBJ databases">
        <title>Genome sequence of Roseospira marina, one of the more divergent members of the non-sulfur purple photosynthetic bacterial family, the Rhodospirillaceae.</title>
        <authorList>
            <person name="Meyer T."/>
            <person name="Kyndt J."/>
        </authorList>
    </citation>
    <scope>NUCLEOTIDE SEQUENCE [LARGE SCALE GENOMIC DNA]</scope>
    <source>
        <strain evidence="1 2">DSM 15113</strain>
    </source>
</reference>
<comment type="caution">
    <text evidence="1">The sequence shown here is derived from an EMBL/GenBank/DDBJ whole genome shotgun (WGS) entry which is preliminary data.</text>
</comment>
<dbReference type="EMBL" id="VWPJ01000020">
    <property type="protein sequence ID" value="KAA5604265.1"/>
    <property type="molecule type" value="Genomic_DNA"/>
</dbReference>
<evidence type="ECO:0008006" key="3">
    <source>
        <dbReference type="Google" id="ProtNLM"/>
    </source>
</evidence>